<name>A0AC59ZHA1_RANTA</name>
<organism evidence="1 2">
    <name type="scientific">Rangifer tarandus platyrhynchus</name>
    <name type="common">Svalbard reindeer</name>
    <dbReference type="NCBI Taxonomy" id="3082113"/>
    <lineage>
        <taxon>Eukaryota</taxon>
        <taxon>Metazoa</taxon>
        <taxon>Chordata</taxon>
        <taxon>Craniata</taxon>
        <taxon>Vertebrata</taxon>
        <taxon>Euteleostomi</taxon>
        <taxon>Mammalia</taxon>
        <taxon>Eutheria</taxon>
        <taxon>Laurasiatheria</taxon>
        <taxon>Artiodactyla</taxon>
        <taxon>Ruminantia</taxon>
        <taxon>Pecora</taxon>
        <taxon>Cervidae</taxon>
        <taxon>Odocoileinae</taxon>
        <taxon>Rangifer</taxon>
    </lineage>
</organism>
<proteinExistence type="predicted"/>
<reference evidence="1" key="2">
    <citation type="submission" date="2025-03" db="EMBL/GenBank/DDBJ databases">
        <authorList>
            <consortium name="ELIXIR-Norway"/>
            <consortium name="Elixir Norway"/>
        </authorList>
    </citation>
    <scope>NUCLEOTIDE SEQUENCE</scope>
</reference>
<gene>
    <name evidence="1" type="ORF">MRATA1EN22A_LOCUS18539</name>
</gene>
<protein>
    <submittedName>
        <fullName evidence="1">Uncharacterized protein</fullName>
    </submittedName>
</protein>
<sequence>MWYWSSRRLMGLCPPEDHCLRFILPAPSCPLTHRCPASLQTSSCLWTLRGPLPCPREGVCGKQGWSQQPRVALQKVTGMVQSQHLLRLSPVPPARSPTFRPHRLTWPPLDILSLFHLGDFAPAILPFWNVFPSLLSPENLICIL</sequence>
<reference evidence="1" key="1">
    <citation type="submission" date="2023-05" db="EMBL/GenBank/DDBJ databases">
        <authorList>
            <consortium name="ELIXIR-Norway"/>
        </authorList>
    </citation>
    <scope>NUCLEOTIDE SEQUENCE</scope>
</reference>
<evidence type="ECO:0000313" key="2">
    <source>
        <dbReference type="Proteomes" id="UP001162501"/>
    </source>
</evidence>
<evidence type="ECO:0000313" key="1">
    <source>
        <dbReference type="EMBL" id="CAN0427734.1"/>
    </source>
</evidence>
<dbReference type="Proteomes" id="UP001162501">
    <property type="component" value="Chromosome 3"/>
</dbReference>
<accession>A0AC59ZHA1</accession>
<dbReference type="EMBL" id="OX596087">
    <property type="protein sequence ID" value="CAN0427734.1"/>
    <property type="molecule type" value="Genomic_DNA"/>
</dbReference>